<sequence>MKVCKRIPLECVNKCGVKEIPREEMSFHLTECPLAVHPCPYQDIGCVFKGKRDILEDHSKTAVHKHLSLALLKIRENESRSTCTNGVFIWKISNYNQQYELAVASPEDLAIFSPPFYTCQYGYKMRLKAYLQGRDRGKSTHLSLYIIIMKGDYDALLDWPFKQKITFYLIDQGEQKAHRTHQLSPNRSLPNIKVVFNRPTMKENLGIGNPCFVPHEMLESGEFIKDDAIFIKAVVEPSKATT</sequence>
<keyword evidence="2" id="KW-0963">Cytoplasm</keyword>
<dbReference type="CDD" id="cd00270">
    <property type="entry name" value="MATH_TRAF_C"/>
    <property type="match status" value="1"/>
</dbReference>
<keyword evidence="3 7" id="KW-0479">Metal-binding</keyword>
<dbReference type="GO" id="GO:0043122">
    <property type="term" value="P:regulation of canonical NF-kappaB signal transduction"/>
    <property type="evidence" value="ECO:0007669"/>
    <property type="project" value="TreeGrafter"/>
</dbReference>
<dbReference type="AlphaFoldDB" id="A0A2B4RF20"/>
<dbReference type="Gene3D" id="2.60.210.10">
    <property type="entry name" value="Apoptosis, Tumor Necrosis Factor Receptor Associated Protein 2, Chain A"/>
    <property type="match status" value="1"/>
</dbReference>
<dbReference type="PROSITE" id="PS50144">
    <property type="entry name" value="MATH"/>
    <property type="match status" value="1"/>
</dbReference>
<dbReference type="Pfam" id="PF02176">
    <property type="entry name" value="zf-TRAF"/>
    <property type="match status" value="1"/>
</dbReference>
<keyword evidence="4" id="KW-0677">Repeat</keyword>
<dbReference type="InterPro" id="IPR001293">
    <property type="entry name" value="Znf_TRAF"/>
</dbReference>
<comment type="caution">
    <text evidence="10">The sequence shown here is derived from an EMBL/GenBank/DDBJ whole genome shotgun (WGS) entry which is preliminary data.</text>
</comment>
<evidence type="ECO:0000256" key="5">
    <source>
        <dbReference type="ARBA" id="ARBA00022771"/>
    </source>
</evidence>
<evidence type="ECO:0000259" key="9">
    <source>
        <dbReference type="PROSITE" id="PS50145"/>
    </source>
</evidence>
<evidence type="ECO:0000313" key="11">
    <source>
        <dbReference type="Proteomes" id="UP000225706"/>
    </source>
</evidence>
<proteinExistence type="predicted"/>
<dbReference type="OrthoDB" id="5945397at2759"/>
<evidence type="ECO:0000256" key="6">
    <source>
        <dbReference type="ARBA" id="ARBA00022833"/>
    </source>
</evidence>
<dbReference type="PANTHER" id="PTHR10131:SF148">
    <property type="entry name" value="TNF RECEPTOR-ASSOCIATED FACTOR"/>
    <property type="match status" value="1"/>
</dbReference>
<dbReference type="Pfam" id="PF21355">
    <property type="entry name" value="TRAF-mep_MATH"/>
    <property type="match status" value="1"/>
</dbReference>
<organism evidence="10 11">
    <name type="scientific">Stylophora pistillata</name>
    <name type="common">Smooth cauliflower coral</name>
    <dbReference type="NCBI Taxonomy" id="50429"/>
    <lineage>
        <taxon>Eukaryota</taxon>
        <taxon>Metazoa</taxon>
        <taxon>Cnidaria</taxon>
        <taxon>Anthozoa</taxon>
        <taxon>Hexacorallia</taxon>
        <taxon>Scleractinia</taxon>
        <taxon>Astrocoeniina</taxon>
        <taxon>Pocilloporidae</taxon>
        <taxon>Stylophora</taxon>
    </lineage>
</organism>
<accession>A0A2B4RF20</accession>
<keyword evidence="5 7" id="KW-0863">Zinc-finger</keyword>
<dbReference type="GO" id="GO:0008270">
    <property type="term" value="F:zinc ion binding"/>
    <property type="evidence" value="ECO:0007669"/>
    <property type="project" value="UniProtKB-KW"/>
</dbReference>
<name>A0A2B4RF20_STYPI</name>
<comment type="subcellular location">
    <subcellularLocation>
        <location evidence="1">Cytoplasm</location>
    </subcellularLocation>
</comment>
<keyword evidence="11" id="KW-1185">Reference proteome</keyword>
<evidence type="ECO:0000256" key="2">
    <source>
        <dbReference type="ARBA" id="ARBA00022490"/>
    </source>
</evidence>
<dbReference type="InterPro" id="IPR013083">
    <property type="entry name" value="Znf_RING/FYVE/PHD"/>
</dbReference>
<dbReference type="PANTHER" id="PTHR10131">
    <property type="entry name" value="TNF RECEPTOR ASSOCIATED FACTOR"/>
    <property type="match status" value="1"/>
</dbReference>
<dbReference type="GO" id="GO:0005737">
    <property type="term" value="C:cytoplasm"/>
    <property type="evidence" value="ECO:0007669"/>
    <property type="project" value="UniProtKB-SubCell"/>
</dbReference>
<dbReference type="InterPro" id="IPR049342">
    <property type="entry name" value="TRAF1-6_MATH_dom"/>
</dbReference>
<dbReference type="InterPro" id="IPR008974">
    <property type="entry name" value="TRAF-like"/>
</dbReference>
<evidence type="ECO:0000256" key="7">
    <source>
        <dbReference type="PROSITE-ProRule" id="PRU00207"/>
    </source>
</evidence>
<keyword evidence="10" id="KW-0675">Receptor</keyword>
<evidence type="ECO:0000256" key="4">
    <source>
        <dbReference type="ARBA" id="ARBA00022737"/>
    </source>
</evidence>
<evidence type="ECO:0000256" key="3">
    <source>
        <dbReference type="ARBA" id="ARBA00022723"/>
    </source>
</evidence>
<dbReference type="PROSITE" id="PS50145">
    <property type="entry name" value="ZF_TRAF"/>
    <property type="match status" value="1"/>
</dbReference>
<dbReference type="SMART" id="SM00061">
    <property type="entry name" value="MATH"/>
    <property type="match status" value="1"/>
</dbReference>
<gene>
    <name evidence="10" type="primary">TRAF4</name>
    <name evidence="10" type="ORF">AWC38_SpisGene19530</name>
</gene>
<evidence type="ECO:0000256" key="1">
    <source>
        <dbReference type="ARBA" id="ARBA00004496"/>
    </source>
</evidence>
<dbReference type="InterPro" id="IPR002083">
    <property type="entry name" value="MATH/TRAF_dom"/>
</dbReference>
<evidence type="ECO:0000313" key="10">
    <source>
        <dbReference type="EMBL" id="PFX16211.1"/>
    </source>
</evidence>
<keyword evidence="6 7" id="KW-0862">Zinc</keyword>
<feature type="zinc finger region" description="TRAF-type" evidence="7">
    <location>
        <begin position="2"/>
        <end position="56"/>
    </location>
</feature>
<feature type="domain" description="TRAF-type" evidence="9">
    <location>
        <begin position="2"/>
        <end position="56"/>
    </location>
</feature>
<protein>
    <submittedName>
        <fullName evidence="10">TNF receptor-associated factor 4</fullName>
    </submittedName>
</protein>
<dbReference type="Proteomes" id="UP000225706">
    <property type="component" value="Unassembled WGS sequence"/>
</dbReference>
<dbReference type="Gene3D" id="3.30.40.10">
    <property type="entry name" value="Zinc/RING finger domain, C3HC4 (zinc finger)"/>
    <property type="match status" value="1"/>
</dbReference>
<reference evidence="11" key="1">
    <citation type="journal article" date="2017" name="bioRxiv">
        <title>Comparative analysis of the genomes of Stylophora pistillata and Acropora digitifera provides evidence for extensive differences between species of corals.</title>
        <authorList>
            <person name="Voolstra C.R."/>
            <person name="Li Y."/>
            <person name="Liew Y.J."/>
            <person name="Baumgarten S."/>
            <person name="Zoccola D."/>
            <person name="Flot J.-F."/>
            <person name="Tambutte S."/>
            <person name="Allemand D."/>
            <person name="Aranda M."/>
        </authorList>
    </citation>
    <scope>NUCLEOTIDE SEQUENCE [LARGE SCALE GENOMIC DNA]</scope>
</reference>
<dbReference type="SUPFAM" id="SSF49599">
    <property type="entry name" value="TRAF domain-like"/>
    <property type="match status" value="2"/>
</dbReference>
<dbReference type="STRING" id="50429.A0A2B4RF20"/>
<evidence type="ECO:0000259" key="8">
    <source>
        <dbReference type="PROSITE" id="PS50144"/>
    </source>
</evidence>
<dbReference type="EMBL" id="LSMT01000565">
    <property type="protein sequence ID" value="PFX16211.1"/>
    <property type="molecule type" value="Genomic_DNA"/>
</dbReference>
<feature type="domain" description="MATH" evidence="8">
    <location>
        <begin position="85"/>
        <end position="235"/>
    </location>
</feature>